<dbReference type="RefSeq" id="WP_146797023.1">
    <property type="nucleotide sequence ID" value="NZ_BARC01000006.1"/>
</dbReference>
<evidence type="ECO:0000313" key="2">
    <source>
        <dbReference type="Proteomes" id="UP000321230"/>
    </source>
</evidence>
<accession>A0A511B147</accession>
<protein>
    <recommendedName>
        <fullName evidence="3">Flagellar assembly protein FliH/Type III secretion system HrpE domain-containing protein</fullName>
    </recommendedName>
</protein>
<evidence type="ECO:0000313" key="1">
    <source>
        <dbReference type="EMBL" id="GEK94180.1"/>
    </source>
</evidence>
<reference evidence="1 2" key="1">
    <citation type="submission" date="2019-07" db="EMBL/GenBank/DDBJ databases">
        <title>Whole genome shotgun sequence of Gluconobacter wancherniae NBRC 103581.</title>
        <authorList>
            <person name="Hosoyama A."/>
            <person name="Uohara A."/>
            <person name="Ohji S."/>
            <person name="Ichikawa N."/>
        </authorList>
    </citation>
    <scope>NUCLEOTIDE SEQUENCE [LARGE SCALE GENOMIC DNA]</scope>
    <source>
        <strain evidence="1 2">NBRC 103581</strain>
    </source>
</reference>
<dbReference type="Proteomes" id="UP000321230">
    <property type="component" value="Unassembled WGS sequence"/>
</dbReference>
<keyword evidence="2" id="KW-1185">Reference proteome</keyword>
<comment type="caution">
    <text evidence="1">The sequence shown here is derived from an EMBL/GenBank/DDBJ whole genome shotgun (WGS) entry which is preliminary data.</text>
</comment>
<sequence length="221" mass="24672">MIGAGFSRNGRVEGVLYAEDFSIDNKNEHQELETVNIEEEIEKCIFNEDDLLKARQQGILEGLEKSKILLEEERKKWESSIEKETSIFLEKISLSVESIIGENIKHVSSTIISSIVALFPSRLNAYGTIEISNLVSHLMPILKRATHISVTAAENEVGQIEKFCRSSGVTNIECILREDMAPGDFQISWPDGMAFRLGEELSAALLNSLLPLPVPKNLQQS</sequence>
<evidence type="ECO:0008006" key="3">
    <source>
        <dbReference type="Google" id="ProtNLM"/>
    </source>
</evidence>
<dbReference type="AlphaFoldDB" id="A0A511B147"/>
<gene>
    <name evidence="1" type="ORF">GWA01_19500</name>
</gene>
<dbReference type="OrthoDB" id="7269306at2"/>
<proteinExistence type="predicted"/>
<organism evidence="1 2">
    <name type="scientific">Gluconobacter wancherniae NBRC 103581</name>
    <dbReference type="NCBI Taxonomy" id="656744"/>
    <lineage>
        <taxon>Bacteria</taxon>
        <taxon>Pseudomonadati</taxon>
        <taxon>Pseudomonadota</taxon>
        <taxon>Alphaproteobacteria</taxon>
        <taxon>Acetobacterales</taxon>
        <taxon>Acetobacteraceae</taxon>
        <taxon>Gluconobacter</taxon>
    </lineage>
</organism>
<name>A0A511B147_9PROT</name>
<dbReference type="EMBL" id="BJUZ01000002">
    <property type="protein sequence ID" value="GEK94180.1"/>
    <property type="molecule type" value="Genomic_DNA"/>
</dbReference>